<dbReference type="EMBL" id="CP029480">
    <property type="protein sequence ID" value="AWV98024.1"/>
    <property type="molecule type" value="Genomic_DNA"/>
</dbReference>
<reference evidence="5 6" key="1">
    <citation type="submission" date="2018-05" db="EMBL/GenBank/DDBJ databases">
        <title>Complete genome sequence of Arcticibacterium luteifluviistationis SM1504T, a cytophagaceae bacterium isolated from Arctic surface seawater.</title>
        <authorList>
            <person name="Li Y."/>
            <person name="Qin Q.-L."/>
        </authorList>
    </citation>
    <scope>NUCLEOTIDE SEQUENCE [LARGE SCALE GENOMIC DNA]</scope>
    <source>
        <strain evidence="5 6">SM1504</strain>
    </source>
</reference>
<keyword evidence="6" id="KW-1185">Reference proteome</keyword>
<dbReference type="InterPro" id="IPR001078">
    <property type="entry name" value="2-oxoacid_DH_actylTfrase"/>
</dbReference>
<dbReference type="Gene3D" id="3.30.559.10">
    <property type="entry name" value="Chloramphenicol acetyltransferase-like domain"/>
    <property type="match status" value="2"/>
</dbReference>
<gene>
    <name evidence="5" type="ORF">DJ013_07500</name>
</gene>
<dbReference type="Pfam" id="PF00198">
    <property type="entry name" value="2-oxoacid_dh"/>
    <property type="match status" value="2"/>
</dbReference>
<name>A0A2Z4GA43_9BACT</name>
<dbReference type="GO" id="GO:0005737">
    <property type="term" value="C:cytoplasm"/>
    <property type="evidence" value="ECO:0007669"/>
    <property type="project" value="TreeGrafter"/>
</dbReference>
<evidence type="ECO:0000313" key="6">
    <source>
        <dbReference type="Proteomes" id="UP000249873"/>
    </source>
</evidence>
<dbReference type="AlphaFoldDB" id="A0A2Z4GA43"/>
<evidence type="ECO:0000256" key="2">
    <source>
        <dbReference type="ARBA" id="ARBA00022679"/>
    </source>
</evidence>
<evidence type="ECO:0000259" key="4">
    <source>
        <dbReference type="Pfam" id="PF00198"/>
    </source>
</evidence>
<evidence type="ECO:0000313" key="5">
    <source>
        <dbReference type="EMBL" id="AWV98024.1"/>
    </source>
</evidence>
<accession>A0A2Z4GA43</accession>
<proteinExistence type="predicted"/>
<feature type="domain" description="2-oxoacid dehydrogenase acyltransferase catalytic" evidence="4">
    <location>
        <begin position="25"/>
        <end position="130"/>
    </location>
</feature>
<keyword evidence="2" id="KW-0808">Transferase</keyword>
<evidence type="ECO:0000256" key="3">
    <source>
        <dbReference type="ARBA" id="ARBA00023315"/>
    </source>
</evidence>
<dbReference type="GO" id="GO:0031405">
    <property type="term" value="F:lipoic acid binding"/>
    <property type="evidence" value="ECO:0007669"/>
    <property type="project" value="TreeGrafter"/>
</dbReference>
<dbReference type="InterPro" id="IPR050743">
    <property type="entry name" value="2-oxoacid_DH_E2_comp"/>
</dbReference>
<protein>
    <submittedName>
        <fullName evidence="5">Dehydrogenase</fullName>
    </submittedName>
</protein>
<dbReference type="InterPro" id="IPR023213">
    <property type="entry name" value="CAT-like_dom_sf"/>
</dbReference>
<organism evidence="5 6">
    <name type="scientific">Arcticibacterium luteifluviistationis</name>
    <dbReference type="NCBI Taxonomy" id="1784714"/>
    <lineage>
        <taxon>Bacteria</taxon>
        <taxon>Pseudomonadati</taxon>
        <taxon>Bacteroidota</taxon>
        <taxon>Cytophagia</taxon>
        <taxon>Cytophagales</taxon>
        <taxon>Leadbetterellaceae</taxon>
        <taxon>Arcticibacterium</taxon>
    </lineage>
</organism>
<dbReference type="RefSeq" id="WP_111371126.1">
    <property type="nucleotide sequence ID" value="NZ_CP029480.1"/>
</dbReference>
<dbReference type="KEGG" id="als:DJ013_07500"/>
<dbReference type="SUPFAM" id="SSF52777">
    <property type="entry name" value="CoA-dependent acyltransferases"/>
    <property type="match status" value="1"/>
</dbReference>
<feature type="domain" description="2-oxoacid dehydrogenase acyltransferase catalytic" evidence="4">
    <location>
        <begin position="176"/>
        <end position="260"/>
    </location>
</feature>
<dbReference type="PANTHER" id="PTHR43178:SF5">
    <property type="entry name" value="LIPOAMIDE ACYLTRANSFERASE COMPONENT OF BRANCHED-CHAIN ALPHA-KETO ACID DEHYDROGENASE COMPLEX, MITOCHONDRIAL"/>
    <property type="match status" value="1"/>
</dbReference>
<dbReference type="PANTHER" id="PTHR43178">
    <property type="entry name" value="DIHYDROLIPOAMIDE ACETYLTRANSFERASE COMPONENT OF PYRUVATE DEHYDROGENASE COMPLEX"/>
    <property type="match status" value="1"/>
</dbReference>
<dbReference type="GO" id="GO:0016407">
    <property type="term" value="F:acetyltransferase activity"/>
    <property type="evidence" value="ECO:0007669"/>
    <property type="project" value="TreeGrafter"/>
</dbReference>
<evidence type="ECO:0000256" key="1">
    <source>
        <dbReference type="ARBA" id="ARBA00001938"/>
    </source>
</evidence>
<dbReference type="OrthoDB" id="9805770at2"/>
<comment type="cofactor">
    <cofactor evidence="1">
        <name>(R)-lipoate</name>
        <dbReference type="ChEBI" id="CHEBI:83088"/>
    </cofactor>
</comment>
<dbReference type="Proteomes" id="UP000249873">
    <property type="component" value="Chromosome"/>
</dbReference>
<sequence length="264" mass="29572">MIKELNNSWRKTASTLYKKPEDSKILGSVELDITDLQEYISKKRKEGLKITLTHFFTLATARAIKDKLPELNTYIKRGNVKSYENINASVSVLLRENEMGSVKINMVNTLTYSDLVPTLTAKIKEARKGTENGTMKLKETMASIPWPFRGMFYWFIRKMLVDWGLSIGGISANDMGSYIVSNIGSLGLDNGYPALFPATNVSFVLIMGGVKKTPLVIDNEVKIRTVITLSAALDHRVVDASHAGILFKYYKSIVKTPELLEEKP</sequence>
<keyword evidence="3" id="KW-0012">Acyltransferase</keyword>